<evidence type="ECO:0000256" key="1">
    <source>
        <dbReference type="SAM" id="MobiDB-lite"/>
    </source>
</evidence>
<feature type="compositionally biased region" description="Basic and acidic residues" evidence="1">
    <location>
        <begin position="109"/>
        <end position="121"/>
    </location>
</feature>
<evidence type="ECO:0000313" key="2">
    <source>
        <dbReference type="EMBL" id="OAQ25192.1"/>
    </source>
</evidence>
<keyword evidence="3" id="KW-1185">Reference proteome</keyword>
<organism evidence="2 3">
    <name type="scientific">Linnemannia elongata AG-77</name>
    <dbReference type="NCBI Taxonomy" id="1314771"/>
    <lineage>
        <taxon>Eukaryota</taxon>
        <taxon>Fungi</taxon>
        <taxon>Fungi incertae sedis</taxon>
        <taxon>Mucoromycota</taxon>
        <taxon>Mortierellomycotina</taxon>
        <taxon>Mortierellomycetes</taxon>
        <taxon>Mortierellales</taxon>
        <taxon>Mortierellaceae</taxon>
        <taxon>Linnemannia</taxon>
    </lineage>
</organism>
<protein>
    <submittedName>
        <fullName evidence="2">Uncharacterized protein</fullName>
    </submittedName>
</protein>
<proteinExistence type="predicted"/>
<feature type="region of interest" description="Disordered" evidence="1">
    <location>
        <begin position="109"/>
        <end position="174"/>
    </location>
</feature>
<name>A0A197JJ12_9FUNG</name>
<sequence length="467" mass="54089">MATNNNNDDNTSRYQRFVEMHPSGIRNSRHFQVPATIHPFHGPIVELELFHLWLGDTEDRPMDFFRGPRTRHLVDVYWDPPLGEFIRYHHNEVLYFYYSVITSEDGDASDLHADRCQDPSDNHSTPSPPPISVGSTRSGSPSPIPLYAKKNKNTSPSFPPSKRATDRRRRRRDPTSYLWKLVAYSGGLEAHLQNQRQQRQEKLKKSQLQHQRQAPLAVYMYDHRSSNQQQQSTQRQQHQSPQQPQQYHSLQNHQSQSQSFQQEQQLQPLTRAPILAQSFTHYGRRFSYHHQSHNQGYNQQNPAYYHPSQVQNQQQQCSSYSQGQGQYYNQTHTSNTHGNHGQGHSPVQNYAYPVQSNNFNQTYNNQAPTNYLNQATNYAQTLNQLQEFNYQSPAGDRLVQEHLEECRWRAVKFETYLNDLHSKLGGRTSTVPHPPPTIATVAIQGQDILMAGDNRRSQGRGTGHIRE</sequence>
<accession>A0A197JJ12</accession>
<feature type="compositionally biased region" description="Polar residues" evidence="1">
    <location>
        <begin position="293"/>
        <end position="302"/>
    </location>
</feature>
<dbReference type="EMBL" id="KV442082">
    <property type="protein sequence ID" value="OAQ25192.1"/>
    <property type="molecule type" value="Genomic_DNA"/>
</dbReference>
<gene>
    <name evidence="2" type="ORF">K457DRAFT_129286</name>
</gene>
<feature type="compositionally biased region" description="Low complexity" evidence="1">
    <location>
        <begin position="308"/>
        <end position="330"/>
    </location>
</feature>
<evidence type="ECO:0000313" key="3">
    <source>
        <dbReference type="Proteomes" id="UP000078512"/>
    </source>
</evidence>
<feature type="region of interest" description="Disordered" evidence="1">
    <location>
        <begin position="224"/>
        <end position="266"/>
    </location>
</feature>
<dbReference type="OrthoDB" id="10562065at2759"/>
<feature type="compositionally biased region" description="Low complexity" evidence="1">
    <location>
        <begin position="226"/>
        <end position="266"/>
    </location>
</feature>
<feature type="region of interest" description="Disordered" evidence="1">
    <location>
        <begin position="192"/>
        <end position="212"/>
    </location>
</feature>
<reference evidence="2 3" key="1">
    <citation type="submission" date="2016-05" db="EMBL/GenBank/DDBJ databases">
        <title>Genome sequencing reveals origins of a unique bacterial endosymbiosis in the earliest lineages of terrestrial Fungi.</title>
        <authorList>
            <consortium name="DOE Joint Genome Institute"/>
            <person name="Uehling J."/>
            <person name="Gryganskyi A."/>
            <person name="Hameed K."/>
            <person name="Tschaplinski T."/>
            <person name="Misztal P."/>
            <person name="Wu S."/>
            <person name="Desiro A."/>
            <person name="Vande Pol N."/>
            <person name="Du Z.-Y."/>
            <person name="Zienkiewicz A."/>
            <person name="Zienkiewicz K."/>
            <person name="Morin E."/>
            <person name="Tisserant E."/>
            <person name="Splivallo R."/>
            <person name="Hainaut M."/>
            <person name="Henrissat B."/>
            <person name="Ohm R."/>
            <person name="Kuo A."/>
            <person name="Yan J."/>
            <person name="Lipzen A."/>
            <person name="Nolan M."/>
            <person name="Labutti K."/>
            <person name="Barry K."/>
            <person name="Goldstein A."/>
            <person name="Labbe J."/>
            <person name="Schadt C."/>
            <person name="Tuskan G."/>
            <person name="Grigoriev I."/>
            <person name="Martin F."/>
            <person name="Vilgalys R."/>
            <person name="Bonito G."/>
        </authorList>
    </citation>
    <scope>NUCLEOTIDE SEQUENCE [LARGE SCALE GENOMIC DNA]</scope>
    <source>
        <strain evidence="2 3">AG-77</strain>
    </source>
</reference>
<dbReference type="Proteomes" id="UP000078512">
    <property type="component" value="Unassembled WGS sequence"/>
</dbReference>
<dbReference type="AlphaFoldDB" id="A0A197JJ12"/>
<feature type="region of interest" description="Disordered" evidence="1">
    <location>
        <begin position="290"/>
        <end position="351"/>
    </location>
</feature>